<reference evidence="3" key="1">
    <citation type="submission" date="2010-06" db="EMBL/GenBank/DDBJ databases">
        <authorList>
            <person name="Jiang H."/>
            <person name="Abraham K."/>
            <person name="Ali S."/>
            <person name="Alsbrooks S.L."/>
            <person name="Anim B.N."/>
            <person name="Anosike U.S."/>
            <person name="Attaway T."/>
            <person name="Bandaranaike D.P."/>
            <person name="Battles P.K."/>
            <person name="Bell S.N."/>
            <person name="Bell A.V."/>
            <person name="Beltran B."/>
            <person name="Bickham C."/>
            <person name="Bustamante Y."/>
            <person name="Caleb T."/>
            <person name="Canada A."/>
            <person name="Cardenas V."/>
            <person name="Carter K."/>
            <person name="Chacko J."/>
            <person name="Chandrabose M.N."/>
            <person name="Chavez D."/>
            <person name="Chavez A."/>
            <person name="Chen L."/>
            <person name="Chu H.-S."/>
            <person name="Claassen K.J."/>
            <person name="Cockrell R."/>
            <person name="Collins M."/>
            <person name="Cooper J.A."/>
            <person name="Cree A."/>
            <person name="Curry S.M."/>
            <person name="Da Y."/>
            <person name="Dao M.D."/>
            <person name="Das B."/>
            <person name="Davila M.-L."/>
            <person name="Davy-Carroll L."/>
            <person name="Denson S."/>
            <person name="Dinh H."/>
            <person name="Ebong V.E."/>
            <person name="Edwards J.R."/>
            <person name="Egan A."/>
            <person name="El-Daye J."/>
            <person name="Escobedo L."/>
            <person name="Fernandez S."/>
            <person name="Fernando P.R."/>
            <person name="Flagg N."/>
            <person name="Forbes L.D."/>
            <person name="Fowler R.G."/>
            <person name="Fu Q."/>
            <person name="Gabisi R.A."/>
            <person name="Ganer J."/>
            <person name="Garbino Pronczuk A."/>
            <person name="Garcia R.M."/>
            <person name="Garner T."/>
            <person name="Garrett T.E."/>
            <person name="Gonzalez D.A."/>
            <person name="Hamid H."/>
            <person name="Hawkins E.S."/>
            <person name="Hirani K."/>
            <person name="Hogues M.E."/>
            <person name="Hollins B."/>
            <person name="Hsiao C.-H."/>
            <person name="Jabil R."/>
            <person name="James M.L."/>
            <person name="Jhangiani S.N."/>
            <person name="Johnson B."/>
            <person name="Johnson Q."/>
            <person name="Joshi V."/>
            <person name="Kalu J.B."/>
            <person name="Kam C."/>
            <person name="Kashfia A."/>
            <person name="Keebler J."/>
            <person name="Kisamo H."/>
            <person name="Kovar C.L."/>
            <person name="Lago L.A."/>
            <person name="Lai C.-Y."/>
            <person name="Laidlaw J."/>
            <person name="Lara F."/>
            <person name="Le T.-K."/>
            <person name="Lee S.L."/>
            <person name="Legall F.H."/>
            <person name="Lemon S.J."/>
            <person name="Lewis L.R."/>
            <person name="Li B."/>
            <person name="Liu Y."/>
            <person name="Liu Y.-S."/>
            <person name="Lopez J."/>
            <person name="Lozado R.J."/>
            <person name="Lu J."/>
            <person name="Madu R.C."/>
            <person name="Maheshwari M."/>
            <person name="Maheshwari R."/>
            <person name="Malloy K."/>
            <person name="Martinez E."/>
            <person name="Mathew T."/>
            <person name="Mercado I.C."/>
            <person name="Mercado C."/>
            <person name="Meyer B."/>
            <person name="Montgomery K."/>
            <person name="Morgan M.B."/>
            <person name="Munidasa M."/>
            <person name="Nazareth L.V."/>
            <person name="Nelson J."/>
            <person name="Ng B.M."/>
            <person name="Nguyen N.B."/>
            <person name="Nguyen P.Q."/>
            <person name="Nguyen T."/>
            <person name="Obregon M."/>
            <person name="Okwuonu G.O."/>
            <person name="Onwere C.G."/>
            <person name="Orozco G."/>
            <person name="Parra A."/>
            <person name="Patel S."/>
            <person name="Patil S."/>
            <person name="Perez A."/>
            <person name="Perez Y."/>
            <person name="Pham C."/>
            <person name="Primus E.L."/>
            <person name="Pu L.-L."/>
            <person name="Puazo M."/>
            <person name="Qin X."/>
            <person name="Quiroz J.B."/>
            <person name="Reese J."/>
            <person name="Richards S."/>
            <person name="Rives C.M."/>
            <person name="Robberts R."/>
            <person name="Ruiz S.J."/>
            <person name="Ruiz M.J."/>
            <person name="Santibanez J."/>
            <person name="Schneider B.W."/>
            <person name="Sisson I."/>
            <person name="Smith M."/>
            <person name="Sodergren E."/>
            <person name="Song X.-Z."/>
            <person name="Song B.B."/>
            <person name="Summersgill H."/>
            <person name="Thelus R."/>
            <person name="Thornton R.D."/>
            <person name="Trejos Z.Y."/>
            <person name="Usmani K."/>
            <person name="Vattathil S."/>
            <person name="Villasana D."/>
            <person name="Walker D.L."/>
            <person name="Wang S."/>
            <person name="Wang K."/>
            <person name="White C.S."/>
            <person name="Williams A.C."/>
            <person name="Williamson J."/>
            <person name="Wilson K."/>
            <person name="Woghiren I.O."/>
            <person name="Woodworth J.R."/>
            <person name="Worley K.C."/>
            <person name="Wright R.A."/>
            <person name="Wu W."/>
            <person name="Young L."/>
            <person name="Zhang L."/>
            <person name="Zhang J."/>
            <person name="Zhu Y."/>
            <person name="Muzny D.M."/>
            <person name="Weinstock G."/>
            <person name="Gibbs R.A."/>
        </authorList>
    </citation>
    <scope>NUCLEOTIDE SEQUENCE [LARGE SCALE GENOMIC DNA]</scope>
    <source>
        <strain evidence="3">LSR1</strain>
    </source>
</reference>
<feature type="region of interest" description="Disordered" evidence="1">
    <location>
        <begin position="206"/>
        <end position="276"/>
    </location>
</feature>
<accession>A0A8R2F869</accession>
<name>A0A8R2F869_ACYPI</name>
<evidence type="ECO:0000313" key="3">
    <source>
        <dbReference type="Proteomes" id="UP000007819"/>
    </source>
</evidence>
<feature type="compositionally biased region" description="Polar residues" evidence="1">
    <location>
        <begin position="217"/>
        <end position="234"/>
    </location>
</feature>
<dbReference type="EnsemblMetazoa" id="XM_016804323.2">
    <property type="protein sequence ID" value="XP_016659812.1"/>
    <property type="gene ID" value="LOC100570041"/>
</dbReference>
<evidence type="ECO:0000313" key="2">
    <source>
        <dbReference type="EnsemblMetazoa" id="XP_008183040.1"/>
    </source>
</evidence>
<dbReference type="RefSeq" id="XP_008183040.1">
    <property type="nucleotide sequence ID" value="XM_008184818.3"/>
</dbReference>
<dbReference type="EnsemblMetazoa" id="XM_008184818.3">
    <property type="protein sequence ID" value="XP_008183040.1"/>
    <property type="gene ID" value="LOC100570041"/>
</dbReference>
<evidence type="ECO:0000256" key="1">
    <source>
        <dbReference type="SAM" id="MobiDB-lite"/>
    </source>
</evidence>
<dbReference type="GeneID" id="100570041"/>
<dbReference type="Proteomes" id="UP000007819">
    <property type="component" value="Chromosome A1"/>
</dbReference>
<dbReference type="AlphaFoldDB" id="A0A8R2F869"/>
<feature type="compositionally biased region" description="Low complexity" evidence="1">
    <location>
        <begin position="385"/>
        <end position="395"/>
    </location>
</feature>
<organism evidence="2 3">
    <name type="scientific">Acyrthosiphon pisum</name>
    <name type="common">Pea aphid</name>
    <dbReference type="NCBI Taxonomy" id="7029"/>
    <lineage>
        <taxon>Eukaryota</taxon>
        <taxon>Metazoa</taxon>
        <taxon>Ecdysozoa</taxon>
        <taxon>Arthropoda</taxon>
        <taxon>Hexapoda</taxon>
        <taxon>Insecta</taxon>
        <taxon>Pterygota</taxon>
        <taxon>Neoptera</taxon>
        <taxon>Paraneoptera</taxon>
        <taxon>Hemiptera</taxon>
        <taxon>Sternorrhyncha</taxon>
        <taxon>Aphidomorpha</taxon>
        <taxon>Aphidoidea</taxon>
        <taxon>Aphididae</taxon>
        <taxon>Macrosiphini</taxon>
        <taxon>Acyrthosiphon</taxon>
    </lineage>
</organism>
<sequence>MLQQYQQQPDYTPYGGIGYGAQPNAGYFNYAATESSWYGSPSSGATDHAQMHASLSHNACNTHIGDSTGNFLNHGYHQATSTGASTSSAESFAANNHPVSQADMTDPMADFLGGHQNMTENDKIIKEESIDWLSTIINDEVVDHGNRPDACDGDGGGVTGSGGNGKLVGDLTCEGRESNGRLPNFHQAFGSTEIGRFSQHEYYEPPKDTAIGECQSAGRSGSTTAQQPGVGTSQRSDEQHTAAASSSFEPPRQQNRRGRAQRGGGQNRRNKQTRTAAAAAAAAAAVAAQQYAGYDVTGAAVGRHQVPPYHHQDPYNRNHHHHAQQQRYHQEYHHQNQQTPYQNHQQEYYRPYDRMHYQQQQQPLPSNQYYNSSNGNNNGGGGSGSNSNINMNNSNREQSYAGGYNRFHSCCSTEHIARPSHHHNYGPGQYYGDYNTYNQW</sequence>
<keyword evidence="3" id="KW-1185">Reference proteome</keyword>
<dbReference type="RefSeq" id="XP_016659812.1">
    <property type="nucleotide sequence ID" value="XM_016804323.2"/>
</dbReference>
<dbReference type="KEGG" id="api:100570041"/>
<feature type="region of interest" description="Disordered" evidence="1">
    <location>
        <begin position="358"/>
        <end position="397"/>
    </location>
</feature>
<dbReference type="OrthoDB" id="6247875at2759"/>
<reference evidence="2" key="2">
    <citation type="submission" date="2022-06" db="UniProtKB">
        <authorList>
            <consortium name="EnsemblMetazoa"/>
        </authorList>
    </citation>
    <scope>IDENTIFICATION</scope>
</reference>
<protein>
    <submittedName>
        <fullName evidence="2">Uncharacterized protein</fullName>
    </submittedName>
</protein>
<feature type="region of interest" description="Disordered" evidence="1">
    <location>
        <begin position="304"/>
        <end position="343"/>
    </location>
</feature>
<proteinExistence type="predicted"/>